<evidence type="ECO:0000313" key="2">
    <source>
        <dbReference type="Proteomes" id="UP001610334"/>
    </source>
</evidence>
<accession>A0ABR4H851</accession>
<gene>
    <name evidence="1" type="ORF">BJX63DRAFT_400732</name>
</gene>
<organism evidence="1 2">
    <name type="scientific">Aspergillus granulosus</name>
    <dbReference type="NCBI Taxonomy" id="176169"/>
    <lineage>
        <taxon>Eukaryota</taxon>
        <taxon>Fungi</taxon>
        <taxon>Dikarya</taxon>
        <taxon>Ascomycota</taxon>
        <taxon>Pezizomycotina</taxon>
        <taxon>Eurotiomycetes</taxon>
        <taxon>Eurotiomycetidae</taxon>
        <taxon>Eurotiales</taxon>
        <taxon>Aspergillaceae</taxon>
        <taxon>Aspergillus</taxon>
        <taxon>Aspergillus subgen. Nidulantes</taxon>
    </lineage>
</organism>
<name>A0ABR4H851_9EURO</name>
<keyword evidence="2" id="KW-1185">Reference proteome</keyword>
<evidence type="ECO:0000313" key="1">
    <source>
        <dbReference type="EMBL" id="KAL2811002.1"/>
    </source>
</evidence>
<reference evidence="1 2" key="1">
    <citation type="submission" date="2024-07" db="EMBL/GenBank/DDBJ databases">
        <title>Section-level genome sequencing and comparative genomics of Aspergillus sections Usti and Cavernicolus.</title>
        <authorList>
            <consortium name="Lawrence Berkeley National Laboratory"/>
            <person name="Nybo J.L."/>
            <person name="Vesth T.C."/>
            <person name="Theobald S."/>
            <person name="Frisvad J.C."/>
            <person name="Larsen T.O."/>
            <person name="Kjaerboelling I."/>
            <person name="Rothschild-Mancinelli K."/>
            <person name="Lyhne E.K."/>
            <person name="Kogle M.E."/>
            <person name="Barry K."/>
            <person name="Clum A."/>
            <person name="Na H."/>
            <person name="Ledsgaard L."/>
            <person name="Lin J."/>
            <person name="Lipzen A."/>
            <person name="Kuo A."/>
            <person name="Riley R."/>
            <person name="Mondo S."/>
            <person name="Labutti K."/>
            <person name="Haridas S."/>
            <person name="Pangalinan J."/>
            <person name="Salamov A.A."/>
            <person name="Simmons B.A."/>
            <person name="Magnuson J.K."/>
            <person name="Chen J."/>
            <person name="Drula E."/>
            <person name="Henrissat B."/>
            <person name="Wiebenga A."/>
            <person name="Lubbers R.J."/>
            <person name="Gomes A.C."/>
            <person name="Makela M.R."/>
            <person name="Stajich J."/>
            <person name="Grigoriev I.V."/>
            <person name="Mortensen U.H."/>
            <person name="De Vries R.P."/>
            <person name="Baker S.E."/>
            <person name="Andersen M.R."/>
        </authorList>
    </citation>
    <scope>NUCLEOTIDE SEQUENCE [LARGE SCALE GENOMIC DNA]</scope>
    <source>
        <strain evidence="1 2">CBS 588.65</strain>
    </source>
</reference>
<sequence>MPLEYCRRDLTRKSPSIYADEHNSEIRLWILGCLQHGLHSIGYRPVVIYSSIGQTHFHRRHSLLQPRTSKEALPVLTGRCPSCRKGEIYNVSGCSWPYLEDYSRAALSQKAQCRLRLSGKGASCHMIFFFSWACWHPHAKLIEIGDISSPDSGEADANSTEPC</sequence>
<dbReference type="Proteomes" id="UP001610334">
    <property type="component" value="Unassembled WGS sequence"/>
</dbReference>
<dbReference type="EMBL" id="JBFXLT010000064">
    <property type="protein sequence ID" value="KAL2811002.1"/>
    <property type="molecule type" value="Genomic_DNA"/>
</dbReference>
<protein>
    <submittedName>
        <fullName evidence="1">Uncharacterized protein</fullName>
    </submittedName>
</protein>
<proteinExistence type="predicted"/>
<comment type="caution">
    <text evidence="1">The sequence shown here is derived from an EMBL/GenBank/DDBJ whole genome shotgun (WGS) entry which is preliminary data.</text>
</comment>